<evidence type="ECO:0000256" key="5">
    <source>
        <dbReference type="HAMAP-Rule" id="MF_03009"/>
    </source>
</evidence>
<comment type="caution">
    <text evidence="7">The sequence shown here is derived from an EMBL/GenBank/DDBJ whole genome shotgun (WGS) entry which is preliminary data.</text>
</comment>
<evidence type="ECO:0000256" key="4">
    <source>
        <dbReference type="ARBA" id="ARBA00023054"/>
    </source>
</evidence>
<gene>
    <name evidence="5" type="primary">HCR1</name>
    <name evidence="7" type="ORF">B0T19DRAFT_402186</name>
</gene>
<feature type="region of interest" description="Disordered" evidence="6">
    <location>
        <begin position="1"/>
        <end position="122"/>
    </location>
</feature>
<dbReference type="GO" id="GO:0033290">
    <property type="term" value="C:eukaryotic 48S preinitiation complex"/>
    <property type="evidence" value="ECO:0007669"/>
    <property type="project" value="UniProtKB-UniRule"/>
</dbReference>
<dbReference type="GO" id="GO:0005852">
    <property type="term" value="C:eukaryotic translation initiation factor 3 complex"/>
    <property type="evidence" value="ECO:0007669"/>
    <property type="project" value="UniProtKB-UniRule"/>
</dbReference>
<feature type="compositionally biased region" description="Basic and acidic residues" evidence="6">
    <location>
        <begin position="85"/>
        <end position="100"/>
    </location>
</feature>
<dbReference type="GO" id="GO:0001732">
    <property type="term" value="P:formation of cytoplasmic translation initiation complex"/>
    <property type="evidence" value="ECO:0007669"/>
    <property type="project" value="UniProtKB-UniRule"/>
</dbReference>
<feature type="region of interest" description="Disordered" evidence="6">
    <location>
        <begin position="235"/>
        <end position="280"/>
    </location>
</feature>
<comment type="similarity">
    <text evidence="5">Belongs to the eIF-3 subunit J family.</text>
</comment>
<dbReference type="EMBL" id="JAUEPO010000004">
    <property type="protein sequence ID" value="KAK3323910.1"/>
    <property type="molecule type" value="Genomic_DNA"/>
</dbReference>
<dbReference type="FunFam" id="1.10.246.60:FF:000003">
    <property type="entry name" value="Eukaryotic translation initiation factor 3 subunit J"/>
    <property type="match status" value="1"/>
</dbReference>
<dbReference type="Proteomes" id="UP001286456">
    <property type="component" value="Unassembled WGS sequence"/>
</dbReference>
<keyword evidence="2 5" id="KW-0396">Initiation factor</keyword>
<dbReference type="InterPro" id="IPR013906">
    <property type="entry name" value="eIF3j"/>
</dbReference>
<evidence type="ECO:0000256" key="2">
    <source>
        <dbReference type="ARBA" id="ARBA00022540"/>
    </source>
</evidence>
<evidence type="ECO:0000256" key="3">
    <source>
        <dbReference type="ARBA" id="ARBA00022917"/>
    </source>
</evidence>
<evidence type="ECO:0000256" key="6">
    <source>
        <dbReference type="SAM" id="MobiDB-lite"/>
    </source>
</evidence>
<dbReference type="InterPro" id="IPR023194">
    <property type="entry name" value="eIF3-like_dom_sf"/>
</dbReference>
<feature type="compositionally biased region" description="Acidic residues" evidence="6">
    <location>
        <begin position="35"/>
        <end position="56"/>
    </location>
</feature>
<dbReference type="HAMAP" id="MF_03009">
    <property type="entry name" value="eIF3j"/>
    <property type="match status" value="1"/>
</dbReference>
<keyword evidence="4" id="KW-0175">Coiled coil</keyword>
<reference evidence="7" key="2">
    <citation type="submission" date="2023-06" db="EMBL/GenBank/DDBJ databases">
        <authorList>
            <consortium name="Lawrence Berkeley National Laboratory"/>
            <person name="Haridas S."/>
            <person name="Hensen N."/>
            <person name="Bonometti L."/>
            <person name="Westerberg I."/>
            <person name="Brannstrom I.O."/>
            <person name="Guillou S."/>
            <person name="Cros-Aarteil S."/>
            <person name="Calhoun S."/>
            <person name="Kuo A."/>
            <person name="Mondo S."/>
            <person name="Pangilinan J."/>
            <person name="Riley R."/>
            <person name="Labutti K."/>
            <person name="Andreopoulos B."/>
            <person name="Lipzen A."/>
            <person name="Chen C."/>
            <person name="Yanf M."/>
            <person name="Daum C."/>
            <person name="Ng V."/>
            <person name="Clum A."/>
            <person name="Steindorff A."/>
            <person name="Ohm R."/>
            <person name="Martin F."/>
            <person name="Silar P."/>
            <person name="Natvig D."/>
            <person name="Lalanne C."/>
            <person name="Gautier V."/>
            <person name="Ament-Velasquez S.L."/>
            <person name="Kruys A."/>
            <person name="Hutchinson M.I."/>
            <person name="Powell A.J."/>
            <person name="Barry K."/>
            <person name="Miller A.N."/>
            <person name="Grigoriev I.V."/>
            <person name="Debuchy R."/>
            <person name="Gladieux P."/>
            <person name="Thoren M.H."/>
            <person name="Johannesson H."/>
        </authorList>
    </citation>
    <scope>NUCLEOTIDE SEQUENCE</scope>
    <source>
        <strain evidence="7">SMH4131-1</strain>
    </source>
</reference>
<sequence>MPAPAKRWEEEEEEESSSSAPDSPAVGAVRRGKFDDEEAEDSDVLESWDAAEDSEVEREKAKKAAELKAKAEAEAAAKKKSKTQRIAERLAERARARAEDSDYSSDEETEAQKRERLRATEQEADLKHAEDLFGGIGISSRKTTVGSAVVIDKSDPTNTVDLASLPLLNPMTKTQFEQMRNTLVPILTNNSKKAHYTIFLQEFTKQLAKDLPSDQIKKIASTLTALSNEKLKEEKLAEKGGKKSKAAKTKTTLAGVSRGPAAVADTNAYDEEGYGDDDFM</sequence>
<dbReference type="Pfam" id="PF08597">
    <property type="entry name" value="eIF3_subunit"/>
    <property type="match status" value="1"/>
</dbReference>
<dbReference type="PANTHER" id="PTHR21681:SF0">
    <property type="entry name" value="EUKARYOTIC TRANSLATION INITIATION FACTOR 3 SUBUNIT J"/>
    <property type="match status" value="1"/>
</dbReference>
<organism evidence="7 8">
    <name type="scientific">Cercophora scortea</name>
    <dbReference type="NCBI Taxonomy" id="314031"/>
    <lineage>
        <taxon>Eukaryota</taxon>
        <taxon>Fungi</taxon>
        <taxon>Dikarya</taxon>
        <taxon>Ascomycota</taxon>
        <taxon>Pezizomycotina</taxon>
        <taxon>Sordariomycetes</taxon>
        <taxon>Sordariomycetidae</taxon>
        <taxon>Sordariales</taxon>
        <taxon>Lasiosphaeriaceae</taxon>
        <taxon>Cercophora</taxon>
    </lineage>
</organism>
<feature type="compositionally biased region" description="Basic and acidic residues" evidence="6">
    <location>
        <begin position="57"/>
        <end position="77"/>
    </location>
</feature>
<dbReference type="GO" id="GO:0016282">
    <property type="term" value="C:eukaryotic 43S preinitiation complex"/>
    <property type="evidence" value="ECO:0007669"/>
    <property type="project" value="UniProtKB-UniRule"/>
</dbReference>
<proteinExistence type="inferred from homology"/>
<comment type="function">
    <text evidence="5">Component of the eukaryotic translation initiation factor 3 (eIF-3) complex, which is involved in protein synthesis of a specialized repertoire of mRNAs and, together with other initiation factors, stimulates binding of mRNA and methionyl-tRNAi to the 40S ribosome. The eIF-3 complex specifically targets and initiates translation of a subset of mRNAs involved in cell proliferation.</text>
</comment>
<keyword evidence="3 5" id="KW-0648">Protein biosynthesis</keyword>
<feature type="compositionally biased region" description="Acidic residues" evidence="6">
    <location>
        <begin position="268"/>
        <end position="280"/>
    </location>
</feature>
<feature type="compositionally biased region" description="Basic and acidic residues" evidence="6">
    <location>
        <begin position="110"/>
        <end position="122"/>
    </location>
</feature>
<reference evidence="7" key="1">
    <citation type="journal article" date="2023" name="Mol. Phylogenet. Evol.">
        <title>Genome-scale phylogeny and comparative genomics of the fungal order Sordariales.</title>
        <authorList>
            <person name="Hensen N."/>
            <person name="Bonometti L."/>
            <person name="Westerberg I."/>
            <person name="Brannstrom I.O."/>
            <person name="Guillou S."/>
            <person name="Cros-Aarteil S."/>
            <person name="Calhoun S."/>
            <person name="Haridas S."/>
            <person name="Kuo A."/>
            <person name="Mondo S."/>
            <person name="Pangilinan J."/>
            <person name="Riley R."/>
            <person name="LaButti K."/>
            <person name="Andreopoulos B."/>
            <person name="Lipzen A."/>
            <person name="Chen C."/>
            <person name="Yan M."/>
            <person name="Daum C."/>
            <person name="Ng V."/>
            <person name="Clum A."/>
            <person name="Steindorff A."/>
            <person name="Ohm R.A."/>
            <person name="Martin F."/>
            <person name="Silar P."/>
            <person name="Natvig D.O."/>
            <person name="Lalanne C."/>
            <person name="Gautier V."/>
            <person name="Ament-Velasquez S.L."/>
            <person name="Kruys A."/>
            <person name="Hutchinson M.I."/>
            <person name="Powell A.J."/>
            <person name="Barry K."/>
            <person name="Miller A.N."/>
            <person name="Grigoriev I.V."/>
            <person name="Debuchy R."/>
            <person name="Gladieux P."/>
            <person name="Hiltunen Thoren M."/>
            <person name="Johannesson H."/>
        </authorList>
    </citation>
    <scope>NUCLEOTIDE SEQUENCE</scope>
    <source>
        <strain evidence="7">SMH4131-1</strain>
    </source>
</reference>
<dbReference type="GO" id="GO:0003743">
    <property type="term" value="F:translation initiation factor activity"/>
    <property type="evidence" value="ECO:0007669"/>
    <property type="project" value="UniProtKB-UniRule"/>
</dbReference>
<name>A0AAE0IFE2_9PEZI</name>
<evidence type="ECO:0000313" key="7">
    <source>
        <dbReference type="EMBL" id="KAK3323910.1"/>
    </source>
</evidence>
<protein>
    <recommendedName>
        <fullName evidence="5">Eukaryotic translation initiation factor 3 subunit J</fullName>
        <shortName evidence="5">eIF3j</shortName>
    </recommendedName>
    <alternativeName>
        <fullName evidence="5">Eukaryotic translation initiation factor 3 30 kDa subunit homolog</fullName>
        <shortName evidence="5">eIF-3 30 kDa subunit homolog</shortName>
    </alternativeName>
</protein>
<comment type="subunit">
    <text evidence="5">Component of the eukaryotic translation initiation factor 3 (eIF-3) complex.</text>
</comment>
<evidence type="ECO:0000313" key="8">
    <source>
        <dbReference type="Proteomes" id="UP001286456"/>
    </source>
</evidence>
<comment type="subcellular location">
    <subcellularLocation>
        <location evidence="5">Cytoplasm</location>
    </subcellularLocation>
</comment>
<evidence type="ECO:0000256" key="1">
    <source>
        <dbReference type="ARBA" id="ARBA00022490"/>
    </source>
</evidence>
<dbReference type="AlphaFoldDB" id="A0AAE0IFE2"/>
<dbReference type="PANTHER" id="PTHR21681">
    <property type="entry name" value="EUKARYOTIC TRANSLATION INITIATION FACTOR 3 SUBUNIT J"/>
    <property type="match status" value="1"/>
</dbReference>
<dbReference type="Gene3D" id="1.10.246.60">
    <property type="entry name" value="Eukaryotic translation initiation factor 3 like domains"/>
    <property type="match status" value="1"/>
</dbReference>
<keyword evidence="1 5" id="KW-0963">Cytoplasm</keyword>
<accession>A0AAE0IFE2</accession>
<keyword evidence="8" id="KW-1185">Reference proteome</keyword>